<dbReference type="Gene3D" id="1.20.81.30">
    <property type="entry name" value="Type II secretion system (T2SS), domain F"/>
    <property type="match status" value="2"/>
</dbReference>
<evidence type="ECO:0000256" key="1">
    <source>
        <dbReference type="ARBA" id="ARBA00004429"/>
    </source>
</evidence>
<accession>A0A7R6PP66</accession>
<evidence type="ECO:0000256" key="7">
    <source>
        <dbReference type="ARBA" id="ARBA00023136"/>
    </source>
</evidence>
<feature type="transmembrane region" description="Helical" evidence="8">
    <location>
        <begin position="221"/>
        <end position="240"/>
    </location>
</feature>
<comment type="similarity">
    <text evidence="2">Belongs to the GSP F family.</text>
</comment>
<feature type="domain" description="Type II secretion system protein GspF" evidence="9">
    <location>
        <begin position="271"/>
        <end position="393"/>
    </location>
</feature>
<evidence type="ECO:0000256" key="4">
    <source>
        <dbReference type="ARBA" id="ARBA00022519"/>
    </source>
</evidence>
<feature type="transmembrane region" description="Helical" evidence="8">
    <location>
        <begin position="374"/>
        <end position="392"/>
    </location>
</feature>
<evidence type="ECO:0000256" key="6">
    <source>
        <dbReference type="ARBA" id="ARBA00022989"/>
    </source>
</evidence>
<keyword evidence="5 8" id="KW-0812">Transmembrane</keyword>
<dbReference type="GO" id="GO:0015628">
    <property type="term" value="P:protein secretion by the type II secretion system"/>
    <property type="evidence" value="ECO:0007669"/>
    <property type="project" value="TreeGrafter"/>
</dbReference>
<gene>
    <name evidence="10" type="primary">mshG</name>
    <name evidence="10" type="ORF">TTHT_1212</name>
</gene>
<keyword evidence="11" id="KW-1185">Reference proteome</keyword>
<dbReference type="GO" id="GO:0005886">
    <property type="term" value="C:plasma membrane"/>
    <property type="evidence" value="ECO:0007669"/>
    <property type="project" value="UniProtKB-SubCell"/>
</dbReference>
<dbReference type="InterPro" id="IPR003004">
    <property type="entry name" value="GspF/PilC"/>
</dbReference>
<keyword evidence="4" id="KW-0997">Cell inner membrane</keyword>
<dbReference type="KEGG" id="thyd:TTHT_1212"/>
<organism evidence="10 11">
    <name type="scientific">Thermotomaculum hydrothermale</name>
    <dbReference type="NCBI Taxonomy" id="981385"/>
    <lineage>
        <taxon>Bacteria</taxon>
        <taxon>Pseudomonadati</taxon>
        <taxon>Acidobacteriota</taxon>
        <taxon>Holophagae</taxon>
        <taxon>Thermotomaculales</taxon>
        <taxon>Thermotomaculaceae</taxon>
        <taxon>Thermotomaculum</taxon>
    </lineage>
</organism>
<dbReference type="PRINTS" id="PR00812">
    <property type="entry name" value="BCTERIALGSPF"/>
</dbReference>
<evidence type="ECO:0000313" key="10">
    <source>
        <dbReference type="EMBL" id="BBB32736.1"/>
    </source>
</evidence>
<proteinExistence type="inferred from homology"/>
<protein>
    <submittedName>
        <fullName evidence="10">MSHA biogenesis protein MshG</fullName>
    </submittedName>
</protein>
<comment type="subcellular location">
    <subcellularLocation>
        <location evidence="1">Cell inner membrane</location>
        <topology evidence="1">Multi-pass membrane protein</topology>
    </subcellularLocation>
</comment>
<feature type="domain" description="Type II secretion system protein GspF" evidence="9">
    <location>
        <begin position="68"/>
        <end position="191"/>
    </location>
</feature>
<dbReference type="PANTHER" id="PTHR30012:SF0">
    <property type="entry name" value="TYPE II SECRETION SYSTEM PROTEIN F-RELATED"/>
    <property type="match status" value="1"/>
</dbReference>
<dbReference type="InterPro" id="IPR042094">
    <property type="entry name" value="T2SS_GspF_sf"/>
</dbReference>
<reference evidence="10 11" key="1">
    <citation type="journal article" date="2012" name="Extremophiles">
        <title>Thermotomaculum hydrothermale gen. nov., sp. nov., a novel heterotrophic thermophile within the phylum Acidobacteria from a deep-sea hydrothermal vent chimney in the Southern Okinawa Trough.</title>
        <authorList>
            <person name="Izumi H."/>
            <person name="Nunoura T."/>
            <person name="Miyazaki M."/>
            <person name="Mino S."/>
            <person name="Toki T."/>
            <person name="Takai K."/>
            <person name="Sako Y."/>
            <person name="Sawabe T."/>
            <person name="Nakagawa S."/>
        </authorList>
    </citation>
    <scope>NUCLEOTIDE SEQUENCE [LARGE SCALE GENOMIC DNA]</scope>
    <source>
        <strain evidence="10 11">AC55</strain>
    </source>
</reference>
<evidence type="ECO:0000256" key="5">
    <source>
        <dbReference type="ARBA" id="ARBA00022692"/>
    </source>
</evidence>
<dbReference type="InterPro" id="IPR018076">
    <property type="entry name" value="T2SS_GspF_dom"/>
</dbReference>
<name>A0A7R6PP66_9BACT</name>
<dbReference type="Pfam" id="PF00482">
    <property type="entry name" value="T2SSF"/>
    <property type="match status" value="2"/>
</dbReference>
<evidence type="ECO:0000313" key="11">
    <source>
        <dbReference type="Proteomes" id="UP000595564"/>
    </source>
</evidence>
<evidence type="ECO:0000259" key="9">
    <source>
        <dbReference type="Pfam" id="PF00482"/>
    </source>
</evidence>
<keyword evidence="3" id="KW-1003">Cell membrane</keyword>
<feature type="transmembrane region" description="Helical" evidence="8">
    <location>
        <begin position="173"/>
        <end position="190"/>
    </location>
</feature>
<dbReference type="EMBL" id="AP017470">
    <property type="protein sequence ID" value="BBB32736.1"/>
    <property type="molecule type" value="Genomic_DNA"/>
</dbReference>
<evidence type="ECO:0000256" key="3">
    <source>
        <dbReference type="ARBA" id="ARBA00022475"/>
    </source>
</evidence>
<dbReference type="Proteomes" id="UP000595564">
    <property type="component" value="Chromosome"/>
</dbReference>
<sequence length="402" mass="46550">MAKFFVKARDEFGNLIENTYEAETEKQLYEKLNSLNYIPIKIQEIKKSGILSLHIFPEKITITEQILFFRQLATLIDAGVPLIQSLEIIRKQLTNEKFEKAIANVKEKIEEGLSLSEAMSLYPDIFTRMQINMVLVAEEGGVLPEILDRIALILENEKETKEKIKTATRYPKLVITALSIAFLILMWFVVPQFQKVYGKFGKKLPLPTRMLFGIYMFLKNYWWLLILIILLLYLLFRKWVNTEKGRRKFDKFKLKIYIFGPLFLKIYLERFTRVLSLMIQSGVPIVQALDIVAGVTNNVVIENAIIQVKNAILEGKTLAEPMEASKYFTDMVVQMVTIGENTGKLDYMLMKVANYYEKEVDYTIKNLSTLIEPILIAGLAVIVLFFALAIYLPMWNMMSLFK</sequence>
<keyword evidence="6 8" id="KW-1133">Transmembrane helix</keyword>
<dbReference type="FunFam" id="1.20.81.30:FF:000001">
    <property type="entry name" value="Type II secretion system protein F"/>
    <property type="match status" value="2"/>
</dbReference>
<dbReference type="RefSeq" id="WP_201327038.1">
    <property type="nucleotide sequence ID" value="NZ_AP017470.1"/>
</dbReference>
<evidence type="ECO:0000256" key="8">
    <source>
        <dbReference type="SAM" id="Phobius"/>
    </source>
</evidence>
<evidence type="ECO:0000256" key="2">
    <source>
        <dbReference type="ARBA" id="ARBA00005745"/>
    </source>
</evidence>
<dbReference type="PANTHER" id="PTHR30012">
    <property type="entry name" value="GENERAL SECRETION PATHWAY PROTEIN"/>
    <property type="match status" value="1"/>
</dbReference>
<keyword evidence="7 8" id="KW-0472">Membrane</keyword>
<dbReference type="AlphaFoldDB" id="A0A7R6PP66"/>